<feature type="region of interest" description="Disordered" evidence="1">
    <location>
        <begin position="1"/>
        <end position="22"/>
    </location>
</feature>
<protein>
    <submittedName>
        <fullName evidence="2">Uncharacterized protein</fullName>
    </submittedName>
</protein>
<keyword evidence="3" id="KW-1185">Reference proteome</keyword>
<accession>A0ABD3AF56</accession>
<name>A0ABD3AF56_9GENT</name>
<sequence length="119" mass="13841">MGALTIQQEVHQEDTEHHVDEKPIQDSSLMARNIGNDQMIGVSTRDIVEHEHHSFLDHKQLKLPEIQKDDLLEGQKNFSQGLTRKLKANAPQEFALVVKKRNRKCKYVDGTKYFNKEYL</sequence>
<evidence type="ECO:0000313" key="2">
    <source>
        <dbReference type="EMBL" id="KAL3529586.1"/>
    </source>
</evidence>
<feature type="compositionally biased region" description="Basic and acidic residues" evidence="1">
    <location>
        <begin position="10"/>
        <end position="22"/>
    </location>
</feature>
<proteinExistence type="predicted"/>
<comment type="caution">
    <text evidence="2">The sequence shown here is derived from an EMBL/GenBank/DDBJ whole genome shotgun (WGS) entry which is preliminary data.</text>
</comment>
<dbReference type="EMBL" id="JBJUIK010000004">
    <property type="protein sequence ID" value="KAL3529586.1"/>
    <property type="molecule type" value="Genomic_DNA"/>
</dbReference>
<reference evidence="2 3" key="1">
    <citation type="submission" date="2024-11" db="EMBL/GenBank/DDBJ databases">
        <title>A near-complete genome assembly of Cinchona calisaya.</title>
        <authorList>
            <person name="Lian D.C."/>
            <person name="Zhao X.W."/>
            <person name="Wei L."/>
        </authorList>
    </citation>
    <scope>NUCLEOTIDE SEQUENCE [LARGE SCALE GENOMIC DNA]</scope>
    <source>
        <tissue evidence="2">Nenye</tissue>
    </source>
</reference>
<gene>
    <name evidence="2" type="ORF">ACH5RR_008908</name>
</gene>
<evidence type="ECO:0000313" key="3">
    <source>
        <dbReference type="Proteomes" id="UP001630127"/>
    </source>
</evidence>
<dbReference type="AlphaFoldDB" id="A0ABD3AF56"/>
<organism evidence="2 3">
    <name type="scientific">Cinchona calisaya</name>
    <dbReference type="NCBI Taxonomy" id="153742"/>
    <lineage>
        <taxon>Eukaryota</taxon>
        <taxon>Viridiplantae</taxon>
        <taxon>Streptophyta</taxon>
        <taxon>Embryophyta</taxon>
        <taxon>Tracheophyta</taxon>
        <taxon>Spermatophyta</taxon>
        <taxon>Magnoliopsida</taxon>
        <taxon>eudicotyledons</taxon>
        <taxon>Gunneridae</taxon>
        <taxon>Pentapetalae</taxon>
        <taxon>asterids</taxon>
        <taxon>lamiids</taxon>
        <taxon>Gentianales</taxon>
        <taxon>Rubiaceae</taxon>
        <taxon>Cinchonoideae</taxon>
        <taxon>Cinchoneae</taxon>
        <taxon>Cinchona</taxon>
    </lineage>
</organism>
<evidence type="ECO:0000256" key="1">
    <source>
        <dbReference type="SAM" id="MobiDB-lite"/>
    </source>
</evidence>
<dbReference type="Proteomes" id="UP001630127">
    <property type="component" value="Unassembled WGS sequence"/>
</dbReference>